<accession>A0AAE3J7K0</accession>
<proteinExistence type="predicted"/>
<evidence type="ECO:0000313" key="1">
    <source>
        <dbReference type="EMBL" id="MCC2190485.1"/>
    </source>
</evidence>
<sequence length="138" mass="15114">MKITQRISNLQEAVSDSDIIITITPSHTPLIQKEWVKPGTHFSCIGADMAGKEEIDSQIFEDAIVFVDDLEHCRNAGEIEIPLKQGTLSEDRICGELGDLILGKAAGRKSDTDITVFDSTGMALLDLAVADFLLKKNR</sequence>
<dbReference type="InterPro" id="IPR036291">
    <property type="entry name" value="NAD(P)-bd_dom_sf"/>
</dbReference>
<dbReference type="PANTHER" id="PTHR13812:SF19">
    <property type="entry name" value="KETIMINE REDUCTASE MU-CRYSTALLIN"/>
    <property type="match status" value="1"/>
</dbReference>
<dbReference type="EMBL" id="JAJEPR010000020">
    <property type="protein sequence ID" value="MCC2190485.1"/>
    <property type="molecule type" value="Genomic_DNA"/>
</dbReference>
<dbReference type="AlphaFoldDB" id="A0AAE3J7K0"/>
<keyword evidence="2" id="KW-1185">Reference proteome</keyword>
<dbReference type="InterPro" id="IPR003462">
    <property type="entry name" value="ODC_Mu_crystall"/>
</dbReference>
<gene>
    <name evidence="1" type="ORF">LKD71_11845</name>
</gene>
<dbReference type="Pfam" id="PF02423">
    <property type="entry name" value="OCD_Mu_crystall"/>
    <property type="match status" value="1"/>
</dbReference>
<reference evidence="1 2" key="1">
    <citation type="submission" date="2021-10" db="EMBL/GenBank/DDBJ databases">
        <title>Anaerobic single-cell dispensing facilitates the cultivation of human gut bacteria.</title>
        <authorList>
            <person name="Afrizal A."/>
        </authorList>
    </citation>
    <scope>NUCLEOTIDE SEQUENCE [LARGE SCALE GENOMIC DNA]</scope>
    <source>
        <strain evidence="1 2">CLA-AA-H277</strain>
    </source>
</reference>
<dbReference type="PANTHER" id="PTHR13812">
    <property type="entry name" value="KETIMINE REDUCTASE MU-CRYSTALLIN"/>
    <property type="match status" value="1"/>
</dbReference>
<protein>
    <recommendedName>
        <fullName evidence="3">Ornithine cyclodeaminase</fullName>
    </recommendedName>
</protein>
<dbReference type="Proteomes" id="UP001197875">
    <property type="component" value="Unassembled WGS sequence"/>
</dbReference>
<dbReference type="SUPFAM" id="SSF51735">
    <property type="entry name" value="NAD(P)-binding Rossmann-fold domains"/>
    <property type="match status" value="1"/>
</dbReference>
<dbReference type="GO" id="GO:0005737">
    <property type="term" value="C:cytoplasm"/>
    <property type="evidence" value="ECO:0007669"/>
    <property type="project" value="TreeGrafter"/>
</dbReference>
<evidence type="ECO:0000313" key="2">
    <source>
        <dbReference type="Proteomes" id="UP001197875"/>
    </source>
</evidence>
<comment type="caution">
    <text evidence="1">The sequence shown here is derived from an EMBL/GenBank/DDBJ whole genome shotgun (WGS) entry which is preliminary data.</text>
</comment>
<dbReference type="RefSeq" id="WP_227615566.1">
    <property type="nucleotide sequence ID" value="NZ_JAJEPR010000020.1"/>
</dbReference>
<organism evidence="1 2">
    <name type="scientific">Fusicatenibacter faecihominis</name>
    <dbReference type="NCBI Taxonomy" id="2881276"/>
    <lineage>
        <taxon>Bacteria</taxon>
        <taxon>Bacillati</taxon>
        <taxon>Bacillota</taxon>
        <taxon>Clostridia</taxon>
        <taxon>Lachnospirales</taxon>
        <taxon>Lachnospiraceae</taxon>
        <taxon>Fusicatenibacter</taxon>
    </lineage>
</organism>
<evidence type="ECO:0008006" key="3">
    <source>
        <dbReference type="Google" id="ProtNLM"/>
    </source>
</evidence>
<name>A0AAE3J7K0_9FIRM</name>
<dbReference type="Gene3D" id="3.40.50.720">
    <property type="entry name" value="NAD(P)-binding Rossmann-like Domain"/>
    <property type="match status" value="1"/>
</dbReference>